<dbReference type="Pfam" id="PF00400">
    <property type="entry name" value="WD40"/>
    <property type="match status" value="1"/>
</dbReference>
<dbReference type="PANTHER" id="PTHR19920:SF0">
    <property type="entry name" value="CYTOSOLIC IRON-SULFUR PROTEIN ASSEMBLY PROTEIN CIAO1-RELATED"/>
    <property type="match status" value="1"/>
</dbReference>
<proteinExistence type="predicted"/>
<dbReference type="AlphaFoldDB" id="A0A9W8WGZ9"/>
<dbReference type="InterPro" id="IPR001680">
    <property type="entry name" value="WD40_rpt"/>
</dbReference>
<sequence>MISVFSRDDQGQYHITQDLKCWSKSMWKRKGYSRIVVTMRPDGRAIAVSAENQRIRVFELNVSGMFWQVQKLDQKAKMMASSPDGEYLVSVTEHIDGKVQVWKGFNTPSLPMSCVDEKHVNHFGGGIASAMAFSSDGRLGLVLSDKVIVCALDRLTETLTKIQVLPSDSNSIETLAWTSDGRTLAASGDRKGHVEIWTTDQDGQMRQTAKLDQPIDYCRRLCFSPDGNLLAAAYEFQGWCMWKKDELSEDGWTMALNRLDDGWDPKAMAFHPDGRSIVRMYMKSLSVWGIERR</sequence>
<comment type="caution">
    <text evidence="1">The sequence shown here is derived from an EMBL/GenBank/DDBJ whole genome shotgun (WGS) entry which is preliminary data.</text>
</comment>
<gene>
    <name evidence="1" type="ORF">N0V84_003833</name>
</gene>
<reference evidence="1" key="1">
    <citation type="submission" date="2022-10" db="EMBL/GenBank/DDBJ databases">
        <title>Tapping the CABI collections for fungal endophytes: first genome assemblies for Collariella, Neodidymelliopsis, Ascochyta clinopodiicola, Didymella pomorum, Didymosphaeria variabile, Neocosmospora piperis and Neocucurbitaria cava.</title>
        <authorList>
            <person name="Hill R."/>
        </authorList>
    </citation>
    <scope>NUCLEOTIDE SEQUENCE</scope>
    <source>
        <strain evidence="1">IMI 366586</strain>
    </source>
</reference>
<evidence type="ECO:0000313" key="1">
    <source>
        <dbReference type="EMBL" id="KAJ4324554.1"/>
    </source>
</evidence>
<dbReference type="OrthoDB" id="8954335at2759"/>
<dbReference type="SUPFAM" id="SSF101908">
    <property type="entry name" value="Putative isomerase YbhE"/>
    <property type="match status" value="1"/>
</dbReference>
<dbReference type="SMART" id="SM00320">
    <property type="entry name" value="WD40"/>
    <property type="match status" value="3"/>
</dbReference>
<dbReference type="GO" id="GO:0016226">
    <property type="term" value="P:iron-sulfur cluster assembly"/>
    <property type="evidence" value="ECO:0007669"/>
    <property type="project" value="TreeGrafter"/>
</dbReference>
<dbReference type="GO" id="GO:0097361">
    <property type="term" value="C:cytosolic [4Fe-4S] assembly targeting complex"/>
    <property type="evidence" value="ECO:0007669"/>
    <property type="project" value="TreeGrafter"/>
</dbReference>
<dbReference type="Gene3D" id="2.130.10.10">
    <property type="entry name" value="YVTN repeat-like/Quinoprotein amine dehydrogenase"/>
    <property type="match status" value="1"/>
</dbReference>
<name>A0A9W8WGZ9_9HYPO</name>
<dbReference type="InterPro" id="IPR015943">
    <property type="entry name" value="WD40/YVTN_repeat-like_dom_sf"/>
</dbReference>
<dbReference type="Proteomes" id="UP001140502">
    <property type="component" value="Unassembled WGS sequence"/>
</dbReference>
<protein>
    <submittedName>
        <fullName evidence="1">Uncharacterized protein</fullName>
    </submittedName>
</protein>
<dbReference type="PANTHER" id="PTHR19920">
    <property type="entry name" value="WD40 PROTEIN CIAO1"/>
    <property type="match status" value="1"/>
</dbReference>
<evidence type="ECO:0000313" key="2">
    <source>
        <dbReference type="Proteomes" id="UP001140502"/>
    </source>
</evidence>
<keyword evidence="2" id="KW-1185">Reference proteome</keyword>
<dbReference type="EMBL" id="JAPEUR010000058">
    <property type="protein sequence ID" value="KAJ4324554.1"/>
    <property type="molecule type" value="Genomic_DNA"/>
</dbReference>
<accession>A0A9W8WGZ9</accession>
<organism evidence="1 2">
    <name type="scientific">Fusarium piperis</name>
    <dbReference type="NCBI Taxonomy" id="1435070"/>
    <lineage>
        <taxon>Eukaryota</taxon>
        <taxon>Fungi</taxon>
        <taxon>Dikarya</taxon>
        <taxon>Ascomycota</taxon>
        <taxon>Pezizomycotina</taxon>
        <taxon>Sordariomycetes</taxon>
        <taxon>Hypocreomycetidae</taxon>
        <taxon>Hypocreales</taxon>
        <taxon>Nectriaceae</taxon>
        <taxon>Fusarium</taxon>
        <taxon>Fusarium solani species complex</taxon>
    </lineage>
</organism>